<accession>A0A438IAJ9</accession>
<dbReference type="InterPro" id="IPR019273">
    <property type="entry name" value="Lunapark_Znf"/>
</dbReference>
<dbReference type="GO" id="GO:0071786">
    <property type="term" value="P:endoplasmic reticulum tubular network organization"/>
    <property type="evidence" value="ECO:0007669"/>
    <property type="project" value="InterPro"/>
</dbReference>
<proteinExistence type="predicted"/>
<dbReference type="InterPro" id="IPR040115">
    <property type="entry name" value="Lnp"/>
</dbReference>
<dbReference type="EMBL" id="QGNW01000127">
    <property type="protein sequence ID" value="RVW93722.1"/>
    <property type="molecule type" value="Genomic_DNA"/>
</dbReference>
<sequence length="548" mass="61191">MGEKKWGDVLKKRERGTKWGYGRQSEMVERLSKIKTSFKVGFGNEVKFWKDRWCEDMTLRDFVLDLYFIASSKDAWVIDAWDDGSWGPRFIRQLHDWELEEGVDEKGTLLKIVDGNLPVGCWNKDYRHGLQSLICQTVDNLLCVLWSYLAYHGTEIFSHDCTGDRRDQKTLERLRAERRAKIDELKERTNYYTTQQLIQASVLVLDTLPSKLLIQDRARKENLRCQDKPNRVKCFVLETFSFEESLVLVSLDLFSEPCPACNLHMRFHEGLWVNDVMYLELHVVLIFSPLMQRYDTDPAAKAAAATVLASKLGAESGLKVFVGDESQLDVATAKSNDVELTQSSGLRNRKQLQTRSGNPANPTMHPSEGEMPHQAGVEGTGTSGHDQLVVEHYPHQGVARYDGGWIARIAALLVGEDPTQSYALICGNCHMHNGLARKEDFAYITYYCPHCNALNRSLQQEEHASGSKSPGAVNLSQQLEEHASASKSPGAVNRSQQLEEHATGSKSPGAGSADAVNNAAGPVTDSGRTSSSPVRAASEIEQVTEKAD</sequence>
<feature type="domain" description="Lunapark zinc ribbon" evidence="2">
    <location>
        <begin position="405"/>
        <end position="455"/>
    </location>
</feature>
<organism evidence="3 4">
    <name type="scientific">Vitis vinifera</name>
    <name type="common">Grape</name>
    <dbReference type="NCBI Taxonomy" id="29760"/>
    <lineage>
        <taxon>Eukaryota</taxon>
        <taxon>Viridiplantae</taxon>
        <taxon>Streptophyta</taxon>
        <taxon>Embryophyta</taxon>
        <taxon>Tracheophyta</taxon>
        <taxon>Spermatophyta</taxon>
        <taxon>Magnoliopsida</taxon>
        <taxon>eudicotyledons</taxon>
        <taxon>Gunneridae</taxon>
        <taxon>Pentapetalae</taxon>
        <taxon>rosids</taxon>
        <taxon>Vitales</taxon>
        <taxon>Vitaceae</taxon>
        <taxon>Viteae</taxon>
        <taxon>Vitis</taxon>
    </lineage>
</organism>
<feature type="region of interest" description="Disordered" evidence="1">
    <location>
        <begin position="478"/>
        <end position="548"/>
    </location>
</feature>
<evidence type="ECO:0000313" key="4">
    <source>
        <dbReference type="Proteomes" id="UP000288805"/>
    </source>
</evidence>
<name>A0A438IAJ9_VITVI</name>
<dbReference type="Proteomes" id="UP000288805">
    <property type="component" value="Unassembled WGS sequence"/>
</dbReference>
<dbReference type="PANTHER" id="PTHR22166:SF12">
    <property type="entry name" value="ENDOPLASMIC RETICULUM JUNCTION FORMATION PROTEIN LUNAPARK"/>
    <property type="match status" value="1"/>
</dbReference>
<dbReference type="AlphaFoldDB" id="A0A438IAJ9"/>
<evidence type="ECO:0000313" key="3">
    <source>
        <dbReference type="EMBL" id="RVW93722.1"/>
    </source>
</evidence>
<dbReference type="Pfam" id="PF10058">
    <property type="entry name" value="Zn_ribbon_10"/>
    <property type="match status" value="1"/>
</dbReference>
<gene>
    <name evidence="3" type="primary">VvCHDp000038_3</name>
    <name evidence="3" type="ORF">CK203_043416</name>
</gene>
<comment type="caution">
    <text evidence="3">The sequence shown here is derived from an EMBL/GenBank/DDBJ whole genome shotgun (WGS) entry which is preliminary data.</text>
</comment>
<feature type="region of interest" description="Disordered" evidence="1">
    <location>
        <begin position="339"/>
        <end position="385"/>
    </location>
</feature>
<reference evidence="3 4" key="1">
    <citation type="journal article" date="2018" name="PLoS Genet.">
        <title>Population sequencing reveals clonal diversity and ancestral inbreeding in the grapevine cultivar Chardonnay.</title>
        <authorList>
            <person name="Roach M.J."/>
            <person name="Johnson D.L."/>
            <person name="Bohlmann J."/>
            <person name="van Vuuren H.J."/>
            <person name="Jones S.J."/>
            <person name="Pretorius I.S."/>
            <person name="Schmidt S.A."/>
            <person name="Borneman A.R."/>
        </authorList>
    </citation>
    <scope>NUCLEOTIDE SEQUENCE [LARGE SCALE GENOMIC DNA]</scope>
    <source>
        <strain evidence="4">cv. Chardonnay</strain>
        <tissue evidence="3">Leaf</tissue>
    </source>
</reference>
<protein>
    <recommendedName>
        <fullName evidence="2">Lunapark zinc ribbon domain-containing protein</fullName>
    </recommendedName>
</protein>
<evidence type="ECO:0000259" key="2">
    <source>
        <dbReference type="Pfam" id="PF10058"/>
    </source>
</evidence>
<dbReference type="PANTHER" id="PTHR22166">
    <property type="entry name" value="ENDOPLASMIC RETICULUM JUNCTION FORMATION PROTEIN LUNAPARK"/>
    <property type="match status" value="1"/>
</dbReference>
<evidence type="ECO:0000256" key="1">
    <source>
        <dbReference type="SAM" id="MobiDB-lite"/>
    </source>
</evidence>